<feature type="region of interest" description="Disordered" evidence="1">
    <location>
        <begin position="1"/>
        <end position="20"/>
    </location>
</feature>
<gene>
    <name evidence="3" type="ORF">BU23DRAFT_568406</name>
</gene>
<dbReference type="Pfam" id="PF12868">
    <property type="entry name" value="DUF3824"/>
    <property type="match status" value="1"/>
</dbReference>
<organism evidence="3 4">
    <name type="scientific">Bimuria novae-zelandiae CBS 107.79</name>
    <dbReference type="NCBI Taxonomy" id="1447943"/>
    <lineage>
        <taxon>Eukaryota</taxon>
        <taxon>Fungi</taxon>
        <taxon>Dikarya</taxon>
        <taxon>Ascomycota</taxon>
        <taxon>Pezizomycotina</taxon>
        <taxon>Dothideomycetes</taxon>
        <taxon>Pleosporomycetidae</taxon>
        <taxon>Pleosporales</taxon>
        <taxon>Massarineae</taxon>
        <taxon>Didymosphaeriaceae</taxon>
        <taxon>Bimuria</taxon>
    </lineage>
</organism>
<feature type="compositionally biased region" description="Basic residues" evidence="1">
    <location>
        <begin position="341"/>
        <end position="351"/>
    </location>
</feature>
<feature type="compositionally biased region" description="Basic and acidic residues" evidence="1">
    <location>
        <begin position="802"/>
        <end position="836"/>
    </location>
</feature>
<feature type="compositionally biased region" description="Basic and acidic residues" evidence="1">
    <location>
        <begin position="697"/>
        <end position="708"/>
    </location>
</feature>
<feature type="compositionally biased region" description="Basic residues" evidence="1">
    <location>
        <begin position="385"/>
        <end position="397"/>
    </location>
</feature>
<feature type="compositionally biased region" description="Basic and acidic residues" evidence="1">
    <location>
        <begin position="593"/>
        <end position="612"/>
    </location>
</feature>
<name>A0A6A5VAP7_9PLEO</name>
<feature type="compositionally biased region" description="Polar residues" evidence="1">
    <location>
        <begin position="753"/>
        <end position="764"/>
    </location>
</feature>
<feature type="compositionally biased region" description="Low complexity" evidence="1">
    <location>
        <begin position="425"/>
        <end position="435"/>
    </location>
</feature>
<accession>A0A6A5VAP7</accession>
<feature type="compositionally biased region" description="Low complexity" evidence="1">
    <location>
        <begin position="579"/>
        <end position="592"/>
    </location>
</feature>
<keyword evidence="4" id="KW-1185">Reference proteome</keyword>
<evidence type="ECO:0000313" key="4">
    <source>
        <dbReference type="Proteomes" id="UP000800036"/>
    </source>
</evidence>
<feature type="compositionally biased region" description="Polar residues" evidence="1">
    <location>
        <begin position="613"/>
        <end position="624"/>
    </location>
</feature>
<feature type="compositionally biased region" description="Basic residues" evidence="1">
    <location>
        <begin position="489"/>
        <end position="508"/>
    </location>
</feature>
<feature type="compositionally biased region" description="Basic residues" evidence="1">
    <location>
        <begin position="323"/>
        <end position="333"/>
    </location>
</feature>
<feature type="domain" description="DUF3824" evidence="2">
    <location>
        <begin position="569"/>
        <end position="708"/>
    </location>
</feature>
<dbReference type="AlphaFoldDB" id="A0A6A5VAP7"/>
<feature type="region of interest" description="Disordered" evidence="1">
    <location>
        <begin position="320"/>
        <end position="351"/>
    </location>
</feature>
<feature type="compositionally biased region" description="Basic and acidic residues" evidence="1">
    <location>
        <begin position="477"/>
        <end position="487"/>
    </location>
</feature>
<dbReference type="PANTHER" id="PTHR35487:SF1">
    <property type="entry name" value="DUF3824 DOMAIN-CONTAINING PROTEIN"/>
    <property type="match status" value="1"/>
</dbReference>
<feature type="compositionally biased region" description="Low complexity" evidence="1">
    <location>
        <begin position="462"/>
        <end position="474"/>
    </location>
</feature>
<dbReference type="InterPro" id="IPR024436">
    <property type="entry name" value="DUF3824"/>
</dbReference>
<feature type="region of interest" description="Disordered" evidence="1">
    <location>
        <begin position="369"/>
        <end position="863"/>
    </location>
</feature>
<dbReference type="Proteomes" id="UP000800036">
    <property type="component" value="Unassembled WGS sequence"/>
</dbReference>
<feature type="compositionally biased region" description="Pro residues" evidence="1">
    <location>
        <begin position="682"/>
        <end position="691"/>
    </location>
</feature>
<reference evidence="3" key="1">
    <citation type="journal article" date="2020" name="Stud. Mycol.">
        <title>101 Dothideomycetes genomes: a test case for predicting lifestyles and emergence of pathogens.</title>
        <authorList>
            <person name="Haridas S."/>
            <person name="Albert R."/>
            <person name="Binder M."/>
            <person name="Bloem J."/>
            <person name="Labutti K."/>
            <person name="Salamov A."/>
            <person name="Andreopoulos B."/>
            <person name="Baker S."/>
            <person name="Barry K."/>
            <person name="Bills G."/>
            <person name="Bluhm B."/>
            <person name="Cannon C."/>
            <person name="Castanera R."/>
            <person name="Culley D."/>
            <person name="Daum C."/>
            <person name="Ezra D."/>
            <person name="Gonzalez J."/>
            <person name="Henrissat B."/>
            <person name="Kuo A."/>
            <person name="Liang C."/>
            <person name="Lipzen A."/>
            <person name="Lutzoni F."/>
            <person name="Magnuson J."/>
            <person name="Mondo S."/>
            <person name="Nolan M."/>
            <person name="Ohm R."/>
            <person name="Pangilinan J."/>
            <person name="Park H.-J."/>
            <person name="Ramirez L."/>
            <person name="Alfaro M."/>
            <person name="Sun H."/>
            <person name="Tritt A."/>
            <person name="Yoshinaga Y."/>
            <person name="Zwiers L.-H."/>
            <person name="Turgeon B."/>
            <person name="Goodwin S."/>
            <person name="Spatafora J."/>
            <person name="Crous P."/>
            <person name="Grigoriev I."/>
        </authorList>
    </citation>
    <scope>NUCLEOTIDE SEQUENCE</scope>
    <source>
        <strain evidence="3">CBS 107.79</strain>
    </source>
</reference>
<dbReference type="EMBL" id="ML976681">
    <property type="protein sequence ID" value="KAF1973399.1"/>
    <property type="molecule type" value="Genomic_DNA"/>
</dbReference>
<protein>
    <recommendedName>
        <fullName evidence="2">DUF3824 domain-containing protein</fullName>
    </recommendedName>
</protein>
<feature type="compositionally biased region" description="Basic residues" evidence="1">
    <location>
        <begin position="561"/>
        <end position="575"/>
    </location>
</feature>
<sequence length="879" mass="100621">MSTIYRERDWETGSHGGRSYTTVKRYKIPDNALEEDRYESEMRVVHRPHHHHHDVVDERSEVRKYIIEDRDDTRDREVREYRFVEREVERDPSPRREIREYRIEREVERSPSPPPVREYRVERQVEREREVDPYQLEKYSRSTEYFRPEPPAPQPIIIRNEAPQPIILQESAPQQVIIRREEPNYELVERSSIAEDRQVARREPRAEQDYYYERRVKEIDRGGRRDEGYYDEREYGRGRWNDRDAYSDDDVVFIHKEKDTWNGREVSPHHRRHLAEGIAGGVAAAELLRHRRKKEGEDPGHHVRQVVGYGALGAVGAEAISRMRNRSRSRSRSRSWSGDRGRKRSSSRTKKLGTLAAVAGIGALAYAAGKRGKGNQTTIIEDRRSRSRRRKSSRSRSKSVVSTGSRGRSESRHMSPEQRNRRAAKVGLASAAVAGIVEHARSKSRERKGQRSRSRVRQGIPIAAAGATGAAITGLYDRFKGKKEAKALSKSRSRSRSKSRSRSVRSGRRGSTAGDAALVEYGGDPIYTDRPSSRRSRDRDDPADHRHRRRSSSSSSDGGRRRSRSSRSRSKSRTRKAAETAAVAGVAGLAAHEAAKRREKKKVERERQRQEDSAYSTGSYSPRPSSADDAQYFPQTNYFPPPPTQPVDHYNNNYPPYNPADYPPSNSSYPPPNGGHLHPPTGYTPPPPEPGNPYAHQDPRYRRPDDNVSARNPPLTEHMQLRGGSRLSPAHRISPANIPAHPDRLGTHHPNASIATESLPSSPIYTVGRSSLPPHAPEPVKPASEKSVMFDLQPQEFEFTPENEKVPKLTRERDREGERYGRTRDRERERRRRDESSDSNASDATIELPPRFDELGRVKDREEDPLARQLETVLSTLFH</sequence>
<dbReference type="OrthoDB" id="3561737at2759"/>
<proteinExistence type="predicted"/>
<feature type="compositionally biased region" description="Basic and acidic residues" evidence="1">
    <location>
        <begin position="407"/>
        <end position="420"/>
    </location>
</feature>
<evidence type="ECO:0000313" key="3">
    <source>
        <dbReference type="EMBL" id="KAF1973399.1"/>
    </source>
</evidence>
<feature type="compositionally biased region" description="Basic and acidic residues" evidence="1">
    <location>
        <begin position="531"/>
        <end position="544"/>
    </location>
</feature>
<feature type="compositionally biased region" description="Basic and acidic residues" evidence="1">
    <location>
        <begin position="1"/>
        <end position="12"/>
    </location>
</feature>
<evidence type="ECO:0000256" key="1">
    <source>
        <dbReference type="SAM" id="MobiDB-lite"/>
    </source>
</evidence>
<feature type="compositionally biased region" description="Basic and acidic residues" evidence="1">
    <location>
        <begin position="438"/>
        <end position="449"/>
    </location>
</feature>
<evidence type="ECO:0000259" key="2">
    <source>
        <dbReference type="Pfam" id="PF12868"/>
    </source>
</evidence>
<dbReference type="PANTHER" id="PTHR35487">
    <property type="entry name" value="DUF3824 DOMAIN-CONTAINING PROTEIN"/>
    <property type="match status" value="1"/>
</dbReference>
<feature type="compositionally biased region" description="Basic and acidic residues" evidence="1">
    <location>
        <begin position="850"/>
        <end position="863"/>
    </location>
</feature>